<keyword evidence="1" id="KW-0732">Signal</keyword>
<dbReference type="Pfam" id="PF04784">
    <property type="entry name" value="DUF547"/>
    <property type="match status" value="1"/>
</dbReference>
<proteinExistence type="predicted"/>
<reference evidence="4" key="1">
    <citation type="submission" date="2016-10" db="EMBL/GenBank/DDBJ databases">
        <authorList>
            <person name="Varghese N."/>
            <person name="Submissions S."/>
        </authorList>
    </citation>
    <scope>NUCLEOTIDE SEQUENCE [LARGE SCALE GENOMIC DNA]</scope>
    <source>
        <strain evidence="4">DSM 24740</strain>
    </source>
</reference>
<dbReference type="AlphaFoldDB" id="A0A1H9P3Q8"/>
<dbReference type="PANTHER" id="PTHR46361">
    <property type="entry name" value="ELECTRON CARRIER/ PROTEIN DISULFIDE OXIDOREDUCTASE"/>
    <property type="match status" value="1"/>
</dbReference>
<organism evidence="3 4">
    <name type="scientific">Neolewinella agarilytica</name>
    <dbReference type="NCBI Taxonomy" id="478744"/>
    <lineage>
        <taxon>Bacteria</taxon>
        <taxon>Pseudomonadati</taxon>
        <taxon>Bacteroidota</taxon>
        <taxon>Saprospiria</taxon>
        <taxon>Saprospirales</taxon>
        <taxon>Lewinellaceae</taxon>
        <taxon>Neolewinella</taxon>
    </lineage>
</organism>
<dbReference type="InterPro" id="IPR006869">
    <property type="entry name" value="DUF547"/>
</dbReference>
<gene>
    <name evidence="3" type="ORF">SAMN05444359_14217</name>
</gene>
<dbReference type="SUPFAM" id="SSF56925">
    <property type="entry name" value="OMPA-like"/>
    <property type="match status" value="1"/>
</dbReference>
<dbReference type="InterPro" id="IPR011250">
    <property type="entry name" value="OMP/PagP_B-barrel"/>
</dbReference>
<protein>
    <recommendedName>
        <fullName evidence="2">DUF547 domain-containing protein</fullName>
    </recommendedName>
</protein>
<evidence type="ECO:0000313" key="4">
    <source>
        <dbReference type="Proteomes" id="UP000199021"/>
    </source>
</evidence>
<dbReference type="EMBL" id="FOFB01000042">
    <property type="protein sequence ID" value="SER42812.1"/>
    <property type="molecule type" value="Genomic_DNA"/>
</dbReference>
<feature type="domain" description="DUF547" evidence="2">
    <location>
        <begin position="68"/>
        <end position="171"/>
    </location>
</feature>
<dbReference type="OrthoDB" id="526867at2"/>
<keyword evidence="4" id="KW-1185">Reference proteome</keyword>
<evidence type="ECO:0000259" key="2">
    <source>
        <dbReference type="Pfam" id="PF04784"/>
    </source>
</evidence>
<dbReference type="InParanoid" id="A0A1H9P3Q8"/>
<feature type="chain" id="PRO_5011738139" description="DUF547 domain-containing protein" evidence="1">
    <location>
        <begin position="21"/>
        <end position="513"/>
    </location>
</feature>
<dbReference type="PANTHER" id="PTHR46361:SF3">
    <property type="entry name" value="ELECTRON CARRIER_ PROTEIN DISULFIDE OXIDOREDUCTASE"/>
    <property type="match status" value="1"/>
</dbReference>
<evidence type="ECO:0000256" key="1">
    <source>
        <dbReference type="SAM" id="SignalP"/>
    </source>
</evidence>
<accession>A0A1H9P3Q8</accession>
<feature type="signal peptide" evidence="1">
    <location>
        <begin position="1"/>
        <end position="20"/>
    </location>
</feature>
<dbReference type="STRING" id="478744.SAMN05444359_14217"/>
<evidence type="ECO:0000313" key="3">
    <source>
        <dbReference type="EMBL" id="SER42812.1"/>
    </source>
</evidence>
<sequence>MFKSILTFTLSAFLFSGLFAEGTLDGFFSSTDKLLMEYVQQGRVNYTELKASGDLAPLVATIASTDITTLKGNERKAFLINAYNVLVVNQALENYPLKSVLDVNGFFDSKKQNVGGKKLTLNQLEKDLLIKEYKDARLHFVLVCGATGCPPITNFAYQPDQLEAQLNKQTRLALNDGQFIRVEGQNVQLSKIFEWYAGDFGGSKANVLSYINGFRKTALPAAAKVSYYEYDWSLNKTTGRAAVEPTEEGGVAPPSGGNNAARYVVSSAIPKGSFEIKVFNNLYSQEAAGERSSFFTTSTSVLYGATDRFNVGFDLRYRRVRYDEAGTASNFDVLSNGGTFSRSAITGFGPKVRIAPFNNLPNFSIQSALWLPVADNLSGAEGGRFTEFDGAIWFTQIFNDFPIGNNFSFFAETDIVLEDIGSQDEGRLNRFSTPVTGIFSYFPTPKTTLYGLASYSPYWQEDFDYFYQLGVGAKYQFTPKFELELLATAFDNQFLSANDGTAGTVNLGLRFNL</sequence>
<dbReference type="RefSeq" id="WP_090173406.1">
    <property type="nucleotide sequence ID" value="NZ_FOFB01000042.1"/>
</dbReference>
<dbReference type="Proteomes" id="UP000199021">
    <property type="component" value="Unassembled WGS sequence"/>
</dbReference>
<name>A0A1H9P3Q8_9BACT</name>